<evidence type="ECO:0000313" key="2">
    <source>
        <dbReference type="Proteomes" id="UP000255423"/>
    </source>
</evidence>
<proteinExistence type="predicted"/>
<keyword evidence="1" id="KW-0456">Lyase</keyword>
<dbReference type="SUPFAM" id="SSF51182">
    <property type="entry name" value="RmlC-like cupins"/>
    <property type="match status" value="1"/>
</dbReference>
<gene>
    <name evidence="1" type="ORF">SAMN05661053_0218</name>
</gene>
<dbReference type="EMBL" id="UHJL01000001">
    <property type="protein sequence ID" value="SUQ18994.1"/>
    <property type="molecule type" value="Genomic_DNA"/>
</dbReference>
<accession>A0A380RUB1</accession>
<evidence type="ECO:0000313" key="1">
    <source>
        <dbReference type="EMBL" id="SUQ18994.1"/>
    </source>
</evidence>
<sequence>MKNVIQNLIEESQKFLFKRAKIDDKIGLEAANFAVRDIPKPIGKFEKSDSPLIRYIGESIKHGNPETADLLKALEPALPYLPWKYNYEPRPDMPDLADQMGWGEILGPEAPYHDEHFCFGFTLLGKNTFYPSHLHPATELYVILSGHAIWTLDGISKVRGPGEFVLHPSNHIHSMQTEHEPMLALYTWSGKDVKTLSKYV</sequence>
<dbReference type="RefSeq" id="WP_109571779.1">
    <property type="nucleotide sequence ID" value="NZ_UHJL01000001.1"/>
</dbReference>
<name>A0A380RUB1_FIBSU</name>
<dbReference type="InterPro" id="IPR011051">
    <property type="entry name" value="RmlC_Cupin_sf"/>
</dbReference>
<dbReference type="Pfam" id="PF16867">
    <property type="entry name" value="DMSP_lyase"/>
    <property type="match status" value="1"/>
</dbReference>
<dbReference type="Gene3D" id="2.60.120.10">
    <property type="entry name" value="Jelly Rolls"/>
    <property type="match status" value="1"/>
</dbReference>
<dbReference type="Proteomes" id="UP000255423">
    <property type="component" value="Unassembled WGS sequence"/>
</dbReference>
<dbReference type="AlphaFoldDB" id="A0A380RUB1"/>
<dbReference type="InterPro" id="IPR014710">
    <property type="entry name" value="RmlC-like_jellyroll"/>
</dbReference>
<dbReference type="InterPro" id="IPR031723">
    <property type="entry name" value="DMSP_lyase"/>
</dbReference>
<dbReference type="GO" id="GO:0047869">
    <property type="term" value="F:dimethylpropiothetin dethiomethylase activity"/>
    <property type="evidence" value="ECO:0007669"/>
    <property type="project" value="InterPro"/>
</dbReference>
<reference evidence="1 2" key="1">
    <citation type="submission" date="2017-08" db="EMBL/GenBank/DDBJ databases">
        <authorList>
            <person name="de Groot N.N."/>
        </authorList>
    </citation>
    <scope>NUCLEOTIDE SEQUENCE [LARGE SCALE GENOMIC DNA]</scope>
    <source>
        <strain evidence="1 2">HM2</strain>
    </source>
</reference>
<organism evidence="1 2">
    <name type="scientific">Fibrobacter succinogenes</name>
    <name type="common">Bacteroides succinogenes</name>
    <dbReference type="NCBI Taxonomy" id="833"/>
    <lineage>
        <taxon>Bacteria</taxon>
        <taxon>Pseudomonadati</taxon>
        <taxon>Fibrobacterota</taxon>
        <taxon>Fibrobacteria</taxon>
        <taxon>Fibrobacterales</taxon>
        <taxon>Fibrobacteraceae</taxon>
        <taxon>Fibrobacter</taxon>
    </lineage>
</organism>
<protein>
    <submittedName>
        <fullName evidence="1">Dimethlysulfonioproprionate lyase</fullName>
    </submittedName>
</protein>